<evidence type="ECO:0000313" key="4">
    <source>
        <dbReference type="EMBL" id="MBC2373716.1"/>
    </source>
</evidence>
<sequence length="80" mass="9445">MISSTDQAKFYKQIAEKMMQQQGIDPKKWREETISQGYQKFVLDNQQNVLRAFETQKPKESHSNPTNPNQNHFKSDQESK</sequence>
<feature type="region of interest" description="Disordered" evidence="1">
    <location>
        <begin position="55"/>
        <end position="80"/>
    </location>
</feature>
<gene>
    <name evidence="2" type="ORF">HB907_17635</name>
    <name evidence="4" type="ORF">HBP98_17020</name>
    <name evidence="3" type="ORF">HCA55_17190</name>
</gene>
<evidence type="ECO:0000313" key="2">
    <source>
        <dbReference type="EMBL" id="MBC1567235.1"/>
    </source>
</evidence>
<evidence type="ECO:0000256" key="1">
    <source>
        <dbReference type="SAM" id="MobiDB-lite"/>
    </source>
</evidence>
<organism evidence="4 5">
    <name type="scientific">Listeria booriae</name>
    <dbReference type="NCBI Taxonomy" id="1552123"/>
    <lineage>
        <taxon>Bacteria</taxon>
        <taxon>Bacillati</taxon>
        <taxon>Bacillota</taxon>
        <taxon>Bacilli</taxon>
        <taxon>Bacillales</taxon>
        <taxon>Listeriaceae</taxon>
        <taxon>Listeria</taxon>
    </lineage>
</organism>
<evidence type="ECO:0000313" key="5">
    <source>
        <dbReference type="Proteomes" id="UP000546244"/>
    </source>
</evidence>
<dbReference type="Proteomes" id="UP000586951">
    <property type="component" value="Unassembled WGS sequence"/>
</dbReference>
<dbReference type="RefSeq" id="WP_185419066.1">
    <property type="nucleotide sequence ID" value="NZ_JAARMV010000008.1"/>
</dbReference>
<dbReference type="EMBL" id="JAARVD010000011">
    <property type="protein sequence ID" value="MBC1798477.1"/>
    <property type="molecule type" value="Genomic_DNA"/>
</dbReference>
<dbReference type="Proteomes" id="UP000546244">
    <property type="component" value="Unassembled WGS sequence"/>
</dbReference>
<dbReference type="Proteomes" id="UP000548082">
    <property type="component" value="Unassembled WGS sequence"/>
</dbReference>
<evidence type="ECO:0000313" key="7">
    <source>
        <dbReference type="Proteomes" id="UP000586951"/>
    </source>
</evidence>
<evidence type="ECO:0000313" key="3">
    <source>
        <dbReference type="EMBL" id="MBC1798477.1"/>
    </source>
</evidence>
<accession>A0A7X1AAZ2</accession>
<name>A0A7X1AAZ2_9LIST</name>
<dbReference type="EMBL" id="JAARRU010000010">
    <property type="protein sequence ID" value="MBC1567235.1"/>
    <property type="molecule type" value="Genomic_DNA"/>
</dbReference>
<comment type="caution">
    <text evidence="4">The sequence shown here is derived from an EMBL/GenBank/DDBJ whole genome shotgun (WGS) entry which is preliminary data.</text>
</comment>
<reference evidence="5 6" key="1">
    <citation type="submission" date="2020-03" db="EMBL/GenBank/DDBJ databases">
        <title>Soil Listeria distribution.</title>
        <authorList>
            <person name="Liao J."/>
            <person name="Wiedmann M."/>
        </authorList>
    </citation>
    <scope>NUCLEOTIDE SEQUENCE [LARGE SCALE GENOMIC DNA]</scope>
    <source>
        <strain evidence="3 6">FSL L7-0990</strain>
        <strain evidence="2 7">FSL L7-1427</strain>
        <strain evidence="4 5">FSL L7-1850</strain>
    </source>
</reference>
<proteinExistence type="predicted"/>
<evidence type="ECO:0000313" key="6">
    <source>
        <dbReference type="Proteomes" id="UP000548082"/>
    </source>
</evidence>
<dbReference type="AlphaFoldDB" id="A0A7X1AAZ2"/>
<protein>
    <submittedName>
        <fullName evidence="4">Uncharacterized protein</fullName>
    </submittedName>
</protein>
<feature type="compositionally biased region" description="Polar residues" evidence="1">
    <location>
        <begin position="63"/>
        <end position="72"/>
    </location>
</feature>
<dbReference type="EMBL" id="JAARMV010000008">
    <property type="protein sequence ID" value="MBC2373716.1"/>
    <property type="molecule type" value="Genomic_DNA"/>
</dbReference>